<dbReference type="Pfam" id="PF03647">
    <property type="entry name" value="Tmemb_14"/>
    <property type="match status" value="1"/>
</dbReference>
<reference evidence="7 8" key="1">
    <citation type="submission" date="2020-11" db="EMBL/GenBank/DDBJ databases">
        <title>Kefir isolates.</title>
        <authorList>
            <person name="Marcisauskas S."/>
            <person name="Kim Y."/>
            <person name="Blasche S."/>
        </authorList>
    </citation>
    <scope>NUCLEOTIDE SEQUENCE [LARGE SCALE GENOMIC DNA]</scope>
    <source>
        <strain evidence="7 8">OG2</strain>
    </source>
</reference>
<dbReference type="InterPro" id="IPR044890">
    <property type="entry name" value="TMEM14_sf"/>
</dbReference>
<proteinExistence type="inferred from homology"/>
<dbReference type="Proteomes" id="UP000750334">
    <property type="component" value="Unassembled WGS sequence"/>
</dbReference>
<sequence length="108" mass="11650">MEHPAISLCILSTAGGMMGFYRKKSVVSLVAGLTVGGLYGISAYLLHGNKDYGLEIALGTSTLLLGAGIARGIPVRFKKFVPCTLTLLGGLGTFYYYNKYREFYPADE</sequence>
<dbReference type="OrthoDB" id="5620at2759"/>
<dbReference type="Gene3D" id="1.10.10.1740">
    <property type="entry name" value="Transmembrane protein 14-like"/>
    <property type="match status" value="1"/>
</dbReference>
<dbReference type="AlphaFoldDB" id="A0A9P6W4P9"/>
<feature type="transmembrane region" description="Helical" evidence="6">
    <location>
        <begin position="80"/>
        <end position="97"/>
    </location>
</feature>
<evidence type="ECO:0000256" key="1">
    <source>
        <dbReference type="ARBA" id="ARBA00004370"/>
    </source>
</evidence>
<keyword evidence="4 6" id="KW-1133">Transmembrane helix</keyword>
<evidence type="ECO:0000256" key="4">
    <source>
        <dbReference type="ARBA" id="ARBA00022989"/>
    </source>
</evidence>
<evidence type="ECO:0000256" key="2">
    <source>
        <dbReference type="ARBA" id="ARBA00007590"/>
    </source>
</evidence>
<evidence type="ECO:0000313" key="7">
    <source>
        <dbReference type="EMBL" id="KAG0663657.1"/>
    </source>
</evidence>
<name>A0A9P6W4P9_MAUEX</name>
<keyword evidence="8" id="KW-1185">Reference proteome</keyword>
<dbReference type="InterPro" id="IPR005349">
    <property type="entry name" value="TMEM14"/>
</dbReference>
<evidence type="ECO:0000256" key="5">
    <source>
        <dbReference type="ARBA" id="ARBA00023136"/>
    </source>
</evidence>
<keyword evidence="3 6" id="KW-0812">Transmembrane</keyword>
<dbReference type="GO" id="GO:0016020">
    <property type="term" value="C:membrane"/>
    <property type="evidence" value="ECO:0007669"/>
    <property type="project" value="UniProtKB-SubCell"/>
</dbReference>
<comment type="similarity">
    <text evidence="2">Belongs to the TMEM14 family.</text>
</comment>
<feature type="transmembrane region" description="Helical" evidence="6">
    <location>
        <begin position="26"/>
        <end position="46"/>
    </location>
</feature>
<protein>
    <submittedName>
        <fullName evidence="7">Uncharacterized protein</fullName>
    </submittedName>
</protein>
<evidence type="ECO:0000256" key="3">
    <source>
        <dbReference type="ARBA" id="ARBA00022692"/>
    </source>
</evidence>
<organism evidence="7 8">
    <name type="scientific">Maudiozyma exigua</name>
    <name type="common">Yeast</name>
    <name type="synonym">Kazachstania exigua</name>
    <dbReference type="NCBI Taxonomy" id="34358"/>
    <lineage>
        <taxon>Eukaryota</taxon>
        <taxon>Fungi</taxon>
        <taxon>Dikarya</taxon>
        <taxon>Ascomycota</taxon>
        <taxon>Saccharomycotina</taxon>
        <taxon>Saccharomycetes</taxon>
        <taxon>Saccharomycetales</taxon>
        <taxon>Saccharomycetaceae</taxon>
        <taxon>Maudiozyma</taxon>
    </lineage>
</organism>
<evidence type="ECO:0000313" key="8">
    <source>
        <dbReference type="Proteomes" id="UP000750334"/>
    </source>
</evidence>
<keyword evidence="5 6" id="KW-0472">Membrane</keyword>
<dbReference type="EMBL" id="PUHR01000129">
    <property type="protein sequence ID" value="KAG0663657.1"/>
    <property type="molecule type" value="Genomic_DNA"/>
</dbReference>
<gene>
    <name evidence="7" type="ORF">C6P45_000757</name>
</gene>
<accession>A0A9P6W4P9</accession>
<feature type="transmembrane region" description="Helical" evidence="6">
    <location>
        <begin position="52"/>
        <end position="73"/>
    </location>
</feature>
<evidence type="ECO:0000256" key="6">
    <source>
        <dbReference type="SAM" id="Phobius"/>
    </source>
</evidence>
<comment type="subcellular location">
    <subcellularLocation>
        <location evidence="1">Membrane</location>
    </subcellularLocation>
</comment>
<comment type="caution">
    <text evidence="7">The sequence shown here is derived from an EMBL/GenBank/DDBJ whole genome shotgun (WGS) entry which is preliminary data.</text>
</comment>